<evidence type="ECO:0000256" key="7">
    <source>
        <dbReference type="ARBA" id="ARBA00022842"/>
    </source>
</evidence>
<dbReference type="EMBL" id="FN649738">
    <property type="protein sequence ID" value="CBN79702.1"/>
    <property type="molecule type" value="Genomic_DNA"/>
</dbReference>
<evidence type="ECO:0000256" key="9">
    <source>
        <dbReference type="ARBA" id="ARBA00023098"/>
    </source>
</evidence>
<evidence type="ECO:0000259" key="12">
    <source>
        <dbReference type="PROSITE" id="PS51462"/>
    </source>
</evidence>
<dbReference type="Pfam" id="PF00293">
    <property type="entry name" value="NUDIX"/>
    <property type="match status" value="1"/>
</dbReference>
<accession>D8LM69</accession>
<dbReference type="GO" id="GO:0009240">
    <property type="term" value="P:isopentenyl diphosphate biosynthetic process"/>
    <property type="evidence" value="ECO:0007669"/>
    <property type="project" value="TreeGrafter"/>
</dbReference>
<dbReference type="FunFam" id="3.90.79.10:FF:000012">
    <property type="entry name" value="Isopentenyl-diphosphate Delta-isomerase 1"/>
    <property type="match status" value="1"/>
</dbReference>
<gene>
    <name evidence="13" type="primary">IDI2</name>
    <name evidence="13" type="ORF">Esi_0388_0011</name>
</gene>
<evidence type="ECO:0000256" key="8">
    <source>
        <dbReference type="ARBA" id="ARBA00022955"/>
    </source>
</evidence>
<dbReference type="Gene3D" id="3.90.79.10">
    <property type="entry name" value="Nucleoside Triphosphate Pyrophosphohydrolase"/>
    <property type="match status" value="1"/>
</dbReference>
<dbReference type="PANTHER" id="PTHR10885:SF0">
    <property type="entry name" value="ISOPENTENYL-DIPHOSPHATE DELTA-ISOMERASE"/>
    <property type="match status" value="1"/>
</dbReference>
<keyword evidence="7" id="KW-0460">Magnesium</keyword>
<keyword evidence="5" id="KW-0444">Lipid biosynthesis</keyword>
<dbReference type="OrthoDB" id="510307at2759"/>
<reference evidence="13 14" key="1">
    <citation type="journal article" date="2010" name="Nature">
        <title>The Ectocarpus genome and the independent evolution of multicellularity in brown algae.</title>
        <authorList>
            <person name="Cock J.M."/>
            <person name="Sterck L."/>
            <person name="Rouze P."/>
            <person name="Scornet D."/>
            <person name="Allen A.E."/>
            <person name="Amoutzias G."/>
            <person name="Anthouard V."/>
            <person name="Artiguenave F."/>
            <person name="Aury J.M."/>
            <person name="Badger J.H."/>
            <person name="Beszteri B."/>
            <person name="Billiau K."/>
            <person name="Bonnet E."/>
            <person name="Bothwell J.H."/>
            <person name="Bowler C."/>
            <person name="Boyen C."/>
            <person name="Brownlee C."/>
            <person name="Carrano C.J."/>
            <person name="Charrier B."/>
            <person name="Cho G.Y."/>
            <person name="Coelho S.M."/>
            <person name="Collen J."/>
            <person name="Corre E."/>
            <person name="Da Silva C."/>
            <person name="Delage L."/>
            <person name="Delaroque N."/>
            <person name="Dittami S.M."/>
            <person name="Doulbeau S."/>
            <person name="Elias M."/>
            <person name="Farnham G."/>
            <person name="Gachon C.M."/>
            <person name="Gschloessl B."/>
            <person name="Heesch S."/>
            <person name="Jabbari K."/>
            <person name="Jubin C."/>
            <person name="Kawai H."/>
            <person name="Kimura K."/>
            <person name="Kloareg B."/>
            <person name="Kupper F.C."/>
            <person name="Lang D."/>
            <person name="Le Bail A."/>
            <person name="Leblanc C."/>
            <person name="Lerouge P."/>
            <person name="Lohr M."/>
            <person name="Lopez P.J."/>
            <person name="Martens C."/>
            <person name="Maumus F."/>
            <person name="Michel G."/>
            <person name="Miranda-Saavedra D."/>
            <person name="Morales J."/>
            <person name="Moreau H."/>
            <person name="Motomura T."/>
            <person name="Nagasato C."/>
            <person name="Napoli C.A."/>
            <person name="Nelson D.R."/>
            <person name="Nyvall-Collen P."/>
            <person name="Peters A.F."/>
            <person name="Pommier C."/>
            <person name="Potin P."/>
            <person name="Poulain J."/>
            <person name="Quesneville H."/>
            <person name="Read B."/>
            <person name="Rensing S.A."/>
            <person name="Ritter A."/>
            <person name="Rousvoal S."/>
            <person name="Samanta M."/>
            <person name="Samson G."/>
            <person name="Schroeder D.C."/>
            <person name="Segurens B."/>
            <person name="Strittmatter M."/>
            <person name="Tonon T."/>
            <person name="Tregear J.W."/>
            <person name="Valentin K."/>
            <person name="von Dassow P."/>
            <person name="Yamagishi T."/>
            <person name="Van de Peer Y."/>
            <person name="Wincker P."/>
        </authorList>
    </citation>
    <scope>NUCLEOTIDE SEQUENCE [LARGE SCALE GENOMIC DNA]</scope>
    <source>
        <strain evidence="14">Ec32 / CCAP1310/4</strain>
    </source>
</reference>
<evidence type="ECO:0000256" key="10">
    <source>
        <dbReference type="ARBA" id="ARBA00023229"/>
    </source>
</evidence>
<dbReference type="Proteomes" id="UP000002630">
    <property type="component" value="Linkage Group LG13"/>
</dbReference>
<dbReference type="PANTHER" id="PTHR10885">
    <property type="entry name" value="ISOPENTENYL-DIPHOSPHATE DELTA-ISOMERASE"/>
    <property type="match status" value="1"/>
</dbReference>
<evidence type="ECO:0000313" key="13">
    <source>
        <dbReference type="EMBL" id="CBN79702.1"/>
    </source>
</evidence>
<name>D8LM69_ECTSI</name>
<dbReference type="InParanoid" id="D8LM69"/>
<feature type="domain" description="Nudix hydrolase" evidence="12">
    <location>
        <begin position="32"/>
        <end position="197"/>
    </location>
</feature>
<dbReference type="GO" id="GO:0005737">
    <property type="term" value="C:cytoplasm"/>
    <property type="evidence" value="ECO:0007669"/>
    <property type="project" value="TreeGrafter"/>
</dbReference>
<keyword evidence="8" id="KW-0752">Steroid biosynthesis</keyword>
<dbReference type="GO" id="GO:0046872">
    <property type="term" value="F:metal ion binding"/>
    <property type="evidence" value="ECO:0007669"/>
    <property type="project" value="UniProtKB-KW"/>
</dbReference>
<dbReference type="EMBL" id="FN648584">
    <property type="protein sequence ID" value="CBN79702.1"/>
    <property type="molecule type" value="Genomic_DNA"/>
</dbReference>
<dbReference type="InterPro" id="IPR015797">
    <property type="entry name" value="NUDIX_hydrolase-like_dom_sf"/>
</dbReference>
<dbReference type="CDD" id="cd02885">
    <property type="entry name" value="NUDIX_IPP_Isomerase"/>
    <property type="match status" value="1"/>
</dbReference>
<keyword evidence="10" id="KW-0414">Isoprene biosynthesis</keyword>
<dbReference type="STRING" id="2880.D8LM69"/>
<dbReference type="UniPathway" id="UPA00059">
    <property type="reaction ID" value="UER00104"/>
</dbReference>
<comment type="cofactor">
    <cofactor evidence="1">
        <name>Mg(2+)</name>
        <dbReference type="ChEBI" id="CHEBI:18420"/>
    </cofactor>
</comment>
<keyword evidence="9" id="KW-0443">Lipid metabolism</keyword>
<evidence type="ECO:0000256" key="11">
    <source>
        <dbReference type="ARBA" id="ARBA00023235"/>
    </source>
</evidence>
<dbReference type="EC" id="5.3.3.2" evidence="4"/>
<dbReference type="AlphaFoldDB" id="D8LM69"/>
<keyword evidence="6" id="KW-0479">Metal-binding</keyword>
<dbReference type="GO" id="GO:0006694">
    <property type="term" value="P:steroid biosynthetic process"/>
    <property type="evidence" value="ECO:0007669"/>
    <property type="project" value="UniProtKB-KW"/>
</dbReference>
<evidence type="ECO:0000256" key="5">
    <source>
        <dbReference type="ARBA" id="ARBA00022516"/>
    </source>
</evidence>
<comment type="similarity">
    <text evidence="3">Belongs to the IPP isomerase type 1 family.</text>
</comment>
<evidence type="ECO:0000256" key="6">
    <source>
        <dbReference type="ARBA" id="ARBA00022723"/>
    </source>
</evidence>
<evidence type="ECO:0000256" key="2">
    <source>
        <dbReference type="ARBA" id="ARBA00004826"/>
    </source>
</evidence>
<dbReference type="NCBIfam" id="TIGR02150">
    <property type="entry name" value="IPP_isom_1"/>
    <property type="match status" value="1"/>
</dbReference>
<dbReference type="PIRSF" id="PIRSF018427">
    <property type="entry name" value="Isopntndiph_ism"/>
    <property type="match status" value="1"/>
</dbReference>
<dbReference type="InterPro" id="IPR000086">
    <property type="entry name" value="NUDIX_hydrolase_dom"/>
</dbReference>
<dbReference type="eggNOG" id="KOG0142">
    <property type="taxonomic scope" value="Eukaryota"/>
</dbReference>
<evidence type="ECO:0000256" key="3">
    <source>
        <dbReference type="ARBA" id="ARBA00007579"/>
    </source>
</evidence>
<dbReference type="GO" id="GO:0050992">
    <property type="term" value="P:dimethylallyl diphosphate biosynthetic process"/>
    <property type="evidence" value="ECO:0007669"/>
    <property type="project" value="UniProtKB-UniPathway"/>
</dbReference>
<keyword evidence="11 13" id="KW-0413">Isomerase</keyword>
<dbReference type="OMA" id="LRLCPWF"/>
<evidence type="ECO:0000256" key="1">
    <source>
        <dbReference type="ARBA" id="ARBA00001946"/>
    </source>
</evidence>
<sequence>MMAEECILVDRNDRPTGSASKVETHLTSKGLLLHRAFSVFLFDKKGRVLMQRRADSKHTFAGYWTNTCCSHPLWNDVEMGTDMTTPRGEKSASEGDAAIAGATRAAVRKLGQELGIPAAQLPLEDFSFLTKVHYIANSGSTWGEHEIDYVYLIQADVDLEPNPNEVSDAEFLDKDGLRSLLARAERGEVEFTPWSAYIIDKFVFGWWDHVGDKEKLASLRDSVIHRVGSCADEEEE</sequence>
<comment type="pathway">
    <text evidence="2">Isoprenoid biosynthesis; dimethylallyl diphosphate biosynthesis; dimethylallyl diphosphate from isopentenyl diphosphate: step 1/1.</text>
</comment>
<evidence type="ECO:0000313" key="14">
    <source>
        <dbReference type="Proteomes" id="UP000002630"/>
    </source>
</evidence>
<keyword evidence="14" id="KW-1185">Reference proteome</keyword>
<dbReference type="SUPFAM" id="SSF55811">
    <property type="entry name" value="Nudix"/>
    <property type="match status" value="1"/>
</dbReference>
<dbReference type="PROSITE" id="PS51462">
    <property type="entry name" value="NUDIX"/>
    <property type="match status" value="1"/>
</dbReference>
<proteinExistence type="inferred from homology"/>
<dbReference type="InterPro" id="IPR011876">
    <property type="entry name" value="IsopentenylPP_isomerase_typ1"/>
</dbReference>
<organism evidence="13 14">
    <name type="scientific">Ectocarpus siliculosus</name>
    <name type="common">Brown alga</name>
    <name type="synonym">Conferva siliculosa</name>
    <dbReference type="NCBI Taxonomy" id="2880"/>
    <lineage>
        <taxon>Eukaryota</taxon>
        <taxon>Sar</taxon>
        <taxon>Stramenopiles</taxon>
        <taxon>Ochrophyta</taxon>
        <taxon>PX clade</taxon>
        <taxon>Phaeophyceae</taxon>
        <taxon>Ectocarpales</taxon>
        <taxon>Ectocarpaceae</taxon>
        <taxon>Ectocarpus</taxon>
    </lineage>
</organism>
<evidence type="ECO:0000256" key="4">
    <source>
        <dbReference type="ARBA" id="ARBA00012057"/>
    </source>
</evidence>
<dbReference type="GO" id="GO:0004452">
    <property type="term" value="F:isopentenyl-diphosphate delta-isomerase activity"/>
    <property type="evidence" value="ECO:0007669"/>
    <property type="project" value="UniProtKB-EC"/>
</dbReference>
<protein>
    <recommendedName>
        <fullName evidence="4">isopentenyl-diphosphate Delta-isomerase</fullName>
        <ecNumber evidence="4">5.3.3.2</ecNumber>
    </recommendedName>
</protein>